<keyword evidence="1" id="KW-0808">Transferase</keyword>
<organism evidence="6 7">
    <name type="scientific">Didymella rabiei</name>
    <name type="common">Chickpea ascochyta blight fungus</name>
    <name type="synonym">Mycosphaerella rabiei</name>
    <dbReference type="NCBI Taxonomy" id="5454"/>
    <lineage>
        <taxon>Eukaryota</taxon>
        <taxon>Fungi</taxon>
        <taxon>Dikarya</taxon>
        <taxon>Ascomycota</taxon>
        <taxon>Pezizomycotina</taxon>
        <taxon>Dothideomycetes</taxon>
        <taxon>Pleosporomycetidae</taxon>
        <taxon>Pleosporales</taxon>
        <taxon>Pleosporineae</taxon>
        <taxon>Didymellaceae</taxon>
        <taxon>Ascochyta</taxon>
    </lineage>
</organism>
<accession>A0A162ZZL1</accession>
<dbReference type="SMART" id="SM00220">
    <property type="entry name" value="S_TKc"/>
    <property type="match status" value="1"/>
</dbReference>
<sequence>MEAHVEETITQHLQDSEAFECFFALDSTLGSGSDGQVLGYEHLSTRQIIAVKIPHADRYWTSDAIKKEAKVLVDLAKYGRHRNIAHILAYQPDFGDTFCPAIFSECADFGNLIDYRGAWREQEGMCGRPYGIAEATVWKLFRDMILALDHLHNKCGFIHRDVKSDNILVTAPLGYNDDDSVPTVPVFKLCDFSRAILYPSKDGEIRPWAGTLDYAPPPTERHEKEPARPAGDMWSLGATLQEFALGICPLQSRNAMVAKLNRREQPHPNLHGDEELWAQSVWRDKFCATYRPLDLPASELMQRWDIPKPISASFRPFSATLNGWYAKLWEMNRQLRVTSQSLVKDLVPLIDGYISGEEKRKRKKDKVGEKMRHSDSVLETQTVTLPVTPPRTDSGNEDAAQITAGAREMGGMPSYEGNDYPPLSSQTASAHKDALMTNDAAVVSGIVAGVATGATVAAVAPGLVKAVVEGKSKNEAREARTQEWRKKTLRGVERPG</sequence>
<dbReference type="Pfam" id="PF00069">
    <property type="entry name" value="Pkinase"/>
    <property type="match status" value="1"/>
</dbReference>
<dbReference type="Proteomes" id="UP000076837">
    <property type="component" value="Unassembled WGS sequence"/>
</dbReference>
<keyword evidence="4" id="KW-0067">ATP-binding</keyword>
<dbReference type="OrthoDB" id="310217at2759"/>
<name>A0A162ZZL1_DIDRA</name>
<dbReference type="PANTHER" id="PTHR43289:SF6">
    <property type="entry name" value="SERINE_THREONINE-PROTEIN KINASE NEKL-3"/>
    <property type="match status" value="1"/>
</dbReference>
<dbReference type="Gene3D" id="3.30.200.20">
    <property type="entry name" value="Phosphorylase Kinase, domain 1"/>
    <property type="match status" value="1"/>
</dbReference>
<protein>
    <submittedName>
        <fullName evidence="6">ATP binding</fullName>
    </submittedName>
</protein>
<feature type="region of interest" description="Disordered" evidence="5">
    <location>
        <begin position="472"/>
        <end position="496"/>
    </location>
</feature>
<dbReference type="Gene3D" id="1.10.510.10">
    <property type="entry name" value="Transferase(Phosphotransferase) domain 1"/>
    <property type="match status" value="1"/>
</dbReference>
<dbReference type="PROSITE" id="PS00108">
    <property type="entry name" value="PROTEIN_KINASE_ST"/>
    <property type="match status" value="1"/>
</dbReference>
<evidence type="ECO:0000256" key="5">
    <source>
        <dbReference type="SAM" id="MobiDB-lite"/>
    </source>
</evidence>
<proteinExistence type="predicted"/>
<dbReference type="STRING" id="5454.A0A162ZZL1"/>
<comment type="caution">
    <text evidence="6">The sequence shown here is derived from an EMBL/GenBank/DDBJ whole genome shotgun (WGS) entry which is preliminary data.</text>
</comment>
<dbReference type="AlphaFoldDB" id="A0A162ZZL1"/>
<evidence type="ECO:0000256" key="4">
    <source>
        <dbReference type="ARBA" id="ARBA00022840"/>
    </source>
</evidence>
<feature type="compositionally biased region" description="Basic and acidic residues" evidence="5">
    <location>
        <begin position="366"/>
        <end position="376"/>
    </location>
</feature>
<evidence type="ECO:0000256" key="1">
    <source>
        <dbReference type="ARBA" id="ARBA00022679"/>
    </source>
</evidence>
<evidence type="ECO:0000256" key="2">
    <source>
        <dbReference type="ARBA" id="ARBA00022741"/>
    </source>
</evidence>
<keyword evidence="2" id="KW-0547">Nucleotide-binding</keyword>
<feature type="region of interest" description="Disordered" evidence="5">
    <location>
        <begin position="358"/>
        <end position="397"/>
    </location>
</feature>
<evidence type="ECO:0000313" key="6">
    <source>
        <dbReference type="EMBL" id="KZM20897.1"/>
    </source>
</evidence>
<gene>
    <name evidence="6" type="ORF">ST47_g7948</name>
</gene>
<evidence type="ECO:0000256" key="3">
    <source>
        <dbReference type="ARBA" id="ARBA00022777"/>
    </source>
</evidence>
<dbReference type="EMBL" id="JYNV01000262">
    <property type="protein sequence ID" value="KZM20897.1"/>
    <property type="molecule type" value="Genomic_DNA"/>
</dbReference>
<dbReference type="InterPro" id="IPR008271">
    <property type="entry name" value="Ser/Thr_kinase_AS"/>
</dbReference>
<evidence type="ECO:0000313" key="7">
    <source>
        <dbReference type="Proteomes" id="UP000076837"/>
    </source>
</evidence>
<dbReference type="InterPro" id="IPR000719">
    <property type="entry name" value="Prot_kinase_dom"/>
</dbReference>
<dbReference type="InterPro" id="IPR011009">
    <property type="entry name" value="Kinase-like_dom_sf"/>
</dbReference>
<dbReference type="PROSITE" id="PS50011">
    <property type="entry name" value="PROTEIN_KINASE_DOM"/>
    <property type="match status" value="1"/>
</dbReference>
<dbReference type="CDD" id="cd00180">
    <property type="entry name" value="PKc"/>
    <property type="match status" value="1"/>
</dbReference>
<dbReference type="GO" id="GO:0005524">
    <property type="term" value="F:ATP binding"/>
    <property type="evidence" value="ECO:0007669"/>
    <property type="project" value="UniProtKB-KW"/>
</dbReference>
<dbReference type="GO" id="GO:0004674">
    <property type="term" value="F:protein serine/threonine kinase activity"/>
    <property type="evidence" value="ECO:0007669"/>
    <property type="project" value="TreeGrafter"/>
</dbReference>
<reference evidence="6 7" key="1">
    <citation type="journal article" date="2016" name="Sci. Rep.">
        <title>Draft genome sequencing and secretome analysis of fungal phytopathogen Ascochyta rabiei provides insight into the necrotrophic effector repertoire.</title>
        <authorList>
            <person name="Verma S."/>
            <person name="Gazara R.K."/>
            <person name="Nizam S."/>
            <person name="Parween S."/>
            <person name="Chattopadhyay D."/>
            <person name="Verma P.K."/>
        </authorList>
    </citation>
    <scope>NUCLEOTIDE SEQUENCE [LARGE SCALE GENOMIC DNA]</scope>
    <source>
        <strain evidence="6 7">ArDII</strain>
    </source>
</reference>
<dbReference type="PANTHER" id="PTHR43289">
    <property type="entry name" value="MITOGEN-ACTIVATED PROTEIN KINASE KINASE KINASE 20-RELATED"/>
    <property type="match status" value="1"/>
</dbReference>
<keyword evidence="3" id="KW-0418">Kinase</keyword>
<dbReference type="SUPFAM" id="SSF56112">
    <property type="entry name" value="Protein kinase-like (PK-like)"/>
    <property type="match status" value="1"/>
</dbReference>
<keyword evidence="7" id="KW-1185">Reference proteome</keyword>